<dbReference type="OrthoDB" id="2322499at2759"/>
<dbReference type="AlphaFoldDB" id="A0A5C3MLI3"/>
<feature type="region of interest" description="Disordered" evidence="1">
    <location>
        <begin position="1"/>
        <end position="99"/>
    </location>
</feature>
<keyword evidence="4" id="KW-1185">Reference proteome</keyword>
<dbReference type="InterPro" id="IPR036047">
    <property type="entry name" value="F-box-like_dom_sf"/>
</dbReference>
<accession>A0A5C3MLI3</accession>
<dbReference type="Proteomes" id="UP000308652">
    <property type="component" value="Unassembled WGS sequence"/>
</dbReference>
<feature type="compositionally biased region" description="Acidic residues" evidence="1">
    <location>
        <begin position="171"/>
        <end position="189"/>
    </location>
</feature>
<dbReference type="EMBL" id="ML213590">
    <property type="protein sequence ID" value="TFK45156.1"/>
    <property type="molecule type" value="Genomic_DNA"/>
</dbReference>
<evidence type="ECO:0000313" key="4">
    <source>
        <dbReference type="Proteomes" id="UP000308652"/>
    </source>
</evidence>
<dbReference type="SUPFAM" id="SSF81383">
    <property type="entry name" value="F-box domain"/>
    <property type="match status" value="1"/>
</dbReference>
<dbReference type="STRING" id="68775.A0A5C3MLI3"/>
<evidence type="ECO:0000259" key="2">
    <source>
        <dbReference type="PROSITE" id="PS50181"/>
    </source>
</evidence>
<evidence type="ECO:0000313" key="3">
    <source>
        <dbReference type="EMBL" id="TFK45156.1"/>
    </source>
</evidence>
<reference evidence="3 4" key="1">
    <citation type="journal article" date="2019" name="Nat. Ecol. Evol.">
        <title>Megaphylogeny resolves global patterns of mushroom evolution.</title>
        <authorList>
            <person name="Varga T."/>
            <person name="Krizsan K."/>
            <person name="Foldi C."/>
            <person name="Dima B."/>
            <person name="Sanchez-Garcia M."/>
            <person name="Sanchez-Ramirez S."/>
            <person name="Szollosi G.J."/>
            <person name="Szarkandi J.G."/>
            <person name="Papp V."/>
            <person name="Albert L."/>
            <person name="Andreopoulos W."/>
            <person name="Angelini C."/>
            <person name="Antonin V."/>
            <person name="Barry K.W."/>
            <person name="Bougher N.L."/>
            <person name="Buchanan P."/>
            <person name="Buyck B."/>
            <person name="Bense V."/>
            <person name="Catcheside P."/>
            <person name="Chovatia M."/>
            <person name="Cooper J."/>
            <person name="Damon W."/>
            <person name="Desjardin D."/>
            <person name="Finy P."/>
            <person name="Geml J."/>
            <person name="Haridas S."/>
            <person name="Hughes K."/>
            <person name="Justo A."/>
            <person name="Karasinski D."/>
            <person name="Kautmanova I."/>
            <person name="Kiss B."/>
            <person name="Kocsube S."/>
            <person name="Kotiranta H."/>
            <person name="LaButti K.M."/>
            <person name="Lechner B.E."/>
            <person name="Liimatainen K."/>
            <person name="Lipzen A."/>
            <person name="Lukacs Z."/>
            <person name="Mihaltcheva S."/>
            <person name="Morgado L.N."/>
            <person name="Niskanen T."/>
            <person name="Noordeloos M.E."/>
            <person name="Ohm R.A."/>
            <person name="Ortiz-Santana B."/>
            <person name="Ovrebo C."/>
            <person name="Racz N."/>
            <person name="Riley R."/>
            <person name="Savchenko A."/>
            <person name="Shiryaev A."/>
            <person name="Soop K."/>
            <person name="Spirin V."/>
            <person name="Szebenyi C."/>
            <person name="Tomsovsky M."/>
            <person name="Tulloss R.E."/>
            <person name="Uehling J."/>
            <person name="Grigoriev I.V."/>
            <person name="Vagvolgyi C."/>
            <person name="Papp T."/>
            <person name="Martin F.M."/>
            <person name="Miettinen O."/>
            <person name="Hibbett D.S."/>
            <person name="Nagy L.G."/>
        </authorList>
    </citation>
    <scope>NUCLEOTIDE SEQUENCE [LARGE SCALE GENOMIC DNA]</scope>
    <source>
        <strain evidence="3 4">CBS 166.37</strain>
    </source>
</reference>
<dbReference type="Pfam" id="PF00646">
    <property type="entry name" value="F-box"/>
    <property type="match status" value="1"/>
</dbReference>
<dbReference type="InterPro" id="IPR001810">
    <property type="entry name" value="F-box_dom"/>
</dbReference>
<dbReference type="SMART" id="SM00256">
    <property type="entry name" value="FBOX"/>
    <property type="match status" value="1"/>
</dbReference>
<dbReference type="PROSITE" id="PS50181">
    <property type="entry name" value="FBOX"/>
    <property type="match status" value="1"/>
</dbReference>
<protein>
    <recommendedName>
        <fullName evidence="2">F-box domain-containing protein</fullName>
    </recommendedName>
</protein>
<sequence length="741" mass="84156">MVETRRKTKAATAASIAGKNVDVDASDSEYEREITTPPPPRKRALAAKIKSAKKKVPTQTPTPEQDPSESEGDYKPESQQPPPAKRVKISVQKGKGNAKRGKCLSLLPTMPMDILFEIFASLAPKDLLALSRTNHDFRNTLLAGNATGVWKKARQAASGVPPPGIARPMDDLDDDVADEDKESKDEDNEVKEPRWTEARWAALLYDPTCNVCGKKGINTIDFALRKRVCKPCKRAHLETASVYTREHRGKVGLELFELLPSTRMGGRVNSRSTSQYYWVTDIEAMIKEWDKHTKDIKAMKPNAVDNFAKFKADKKKAVQAQLDHAAMCDNWRAEFYREAANAKYQRQDARSKEIIERFTSLDLGYIDRDVYPSLRPRDLAKTVPLSDEAWPRLRQELEKFIAAERDRRYRQEFNQAVCDRTLLVESHIYKKYLADISPRDCPYQPSLYDFCQLSPLKELVYAPKDQDITAADIQAVENEVTVQIPELAETSRAKLVSLIPDDVASAAADGIDPIDLAATVFLCTREAPCCYNRWLPGWESAGAHHCKSYGMELPNTYQHQWREWSTETSIAYSEEYSAVAKHLVEVAGLNPAATLPQEMDKADKRFICGRCPSTSTWLNGQMIYGRSVHTWREALLHEGSHHISEQCEHKWVVMTEAQRESYEENQFPEPSSFQRCWACNHCSEHLNGLFRKDDALLHLRVDHDIHAPQEPTDLFIYPNSVNRSSFSRNIFPDPPSNEEKI</sequence>
<feature type="region of interest" description="Disordered" evidence="1">
    <location>
        <begin position="153"/>
        <end position="192"/>
    </location>
</feature>
<evidence type="ECO:0000256" key="1">
    <source>
        <dbReference type="SAM" id="MobiDB-lite"/>
    </source>
</evidence>
<feature type="compositionally biased region" description="Basic residues" evidence="1">
    <location>
        <begin position="40"/>
        <end position="56"/>
    </location>
</feature>
<gene>
    <name evidence="3" type="ORF">BDQ12DRAFT_708897</name>
</gene>
<feature type="domain" description="F-box" evidence="2">
    <location>
        <begin position="104"/>
        <end position="153"/>
    </location>
</feature>
<dbReference type="CDD" id="cd09917">
    <property type="entry name" value="F-box_SF"/>
    <property type="match status" value="1"/>
</dbReference>
<proteinExistence type="predicted"/>
<organism evidence="3 4">
    <name type="scientific">Crucibulum laeve</name>
    <dbReference type="NCBI Taxonomy" id="68775"/>
    <lineage>
        <taxon>Eukaryota</taxon>
        <taxon>Fungi</taxon>
        <taxon>Dikarya</taxon>
        <taxon>Basidiomycota</taxon>
        <taxon>Agaricomycotina</taxon>
        <taxon>Agaricomycetes</taxon>
        <taxon>Agaricomycetidae</taxon>
        <taxon>Agaricales</taxon>
        <taxon>Agaricineae</taxon>
        <taxon>Nidulariaceae</taxon>
        <taxon>Crucibulum</taxon>
    </lineage>
</organism>
<name>A0A5C3MLI3_9AGAR</name>